<dbReference type="EMBL" id="MH248138">
    <property type="protein sequence ID" value="AWY08478.1"/>
    <property type="molecule type" value="Genomic_DNA"/>
</dbReference>
<organism evidence="1 2">
    <name type="scientific">Erwinia phage vB_EamM_Alexandra</name>
    <dbReference type="NCBI Taxonomy" id="2201424"/>
    <lineage>
        <taxon>Viruses</taxon>
        <taxon>Duplodnaviria</taxon>
        <taxon>Heunggongvirae</taxon>
        <taxon>Uroviricota</taxon>
        <taxon>Caudoviricetes</taxon>
        <taxon>Alexandravirus</taxon>
        <taxon>Alexandravirus alexandra</taxon>
    </lineage>
</organism>
<gene>
    <name evidence="1" type="ORF">Alexandra_214</name>
</gene>
<keyword evidence="2" id="KW-1185">Reference proteome</keyword>
<name>A0A2Z4QE08_9CAUD</name>
<evidence type="ECO:0000313" key="1">
    <source>
        <dbReference type="EMBL" id="AWY08478.1"/>
    </source>
</evidence>
<dbReference type="Proteomes" id="UP000251795">
    <property type="component" value="Segment"/>
</dbReference>
<reference evidence="1 2" key="1">
    <citation type="submission" date="2018-04" db="EMBL/GenBank/DDBJ databases">
        <authorList>
            <person name="Go L.Y."/>
            <person name="Mitchell J.A."/>
        </authorList>
    </citation>
    <scope>NUCLEOTIDE SEQUENCE [LARGE SCALE GENOMIC DNA]</scope>
</reference>
<evidence type="ECO:0000313" key="2">
    <source>
        <dbReference type="Proteomes" id="UP000251795"/>
    </source>
</evidence>
<protein>
    <submittedName>
        <fullName evidence="1">Uncharacterized protein</fullName>
    </submittedName>
</protein>
<proteinExistence type="predicted"/>
<sequence length="178" mass="19538">MEIFVSLSKITVGSEGMAKIDSPCTTPDLKKLASLIFGLARFDQDVFGSITTRKGPLSAVREGEEGAVWLLGDVRLKDSNDFLQFMKPMPMMSPNGAGDFYMTLNVPQRPAQFLICPKGGHSILWFANDKALIDHYAEREARPAVKSMLTGNRGNASVIRSWSGADIEDEELLQLQSA</sequence>
<accession>A0A2Z4QE08</accession>